<feature type="region of interest" description="Disordered" evidence="1">
    <location>
        <begin position="311"/>
        <end position="395"/>
    </location>
</feature>
<evidence type="ECO:0000313" key="3">
    <source>
        <dbReference type="EMBL" id="KAL3773895.1"/>
    </source>
</evidence>
<feature type="region of interest" description="Disordered" evidence="1">
    <location>
        <begin position="417"/>
        <end position="478"/>
    </location>
</feature>
<feature type="signal peptide" evidence="2">
    <location>
        <begin position="1"/>
        <end position="24"/>
    </location>
</feature>
<organism evidence="3 4">
    <name type="scientific">Stephanodiscus triporus</name>
    <dbReference type="NCBI Taxonomy" id="2934178"/>
    <lineage>
        <taxon>Eukaryota</taxon>
        <taxon>Sar</taxon>
        <taxon>Stramenopiles</taxon>
        <taxon>Ochrophyta</taxon>
        <taxon>Bacillariophyta</taxon>
        <taxon>Coscinodiscophyceae</taxon>
        <taxon>Thalassiosirophycidae</taxon>
        <taxon>Stephanodiscales</taxon>
        <taxon>Stephanodiscaceae</taxon>
        <taxon>Stephanodiscus</taxon>
    </lineage>
</organism>
<evidence type="ECO:0000256" key="1">
    <source>
        <dbReference type="SAM" id="MobiDB-lite"/>
    </source>
</evidence>
<name>A0ABD3NKN2_9STRA</name>
<evidence type="ECO:0000256" key="2">
    <source>
        <dbReference type="SAM" id="SignalP"/>
    </source>
</evidence>
<comment type="caution">
    <text evidence="3">The sequence shown here is derived from an EMBL/GenBank/DDBJ whole genome shotgun (WGS) entry which is preliminary data.</text>
</comment>
<feature type="region of interest" description="Disordered" evidence="1">
    <location>
        <begin position="271"/>
        <end position="299"/>
    </location>
</feature>
<sequence length="538" mass="57581">MHFLRATTILAIALSCHHPVVVHCVKDLDQLALLGHCQKSGCRNSPDRAGGEVDADEPASYGVRGARPPPASSSAGVGGLGVGGARKYSIEEKAAAPPREYSVRAFLAELASVFGLLMLASHVKDHGALPTVVGGVDWACRSARRVLDAARDVALSSFGNSNGGGGKGGRRLRQHVSTDSAASLGSLADLISADSDDNGRRGSENAVMGDEGGEALSRSSSVLSMGSSDCYSEASSYDSESSCGTGGSMSSADGADATDVYDVYDTSRRAPRRASLDMSELLGGRDNDGGGGDRRRDSEYDSIISKFLGYLSRRSGQKKKRDPPQKESVPSLEENRRRRSIDRPMLHHRRNGGGGGIMGELRGKRRSTLDNLPSSASEQPATQSHAPRSGGLTTAVPLHHAPAFNYFPIRKENATTTNEERHDVAPEPSHWPRPGGHHDDNHHQQQQQEQKHQQQQQRPQQHQQHESPKHDGRQDDFSVESFHPHHRHLDSSVSKNQTITLQDLLGKGHSSSSSVATAADCGKSVADSMTEINLSSIA</sequence>
<feature type="compositionally biased region" description="Basic and acidic residues" evidence="1">
    <location>
        <begin position="333"/>
        <end position="345"/>
    </location>
</feature>
<protein>
    <submittedName>
        <fullName evidence="3">Uncharacterized protein</fullName>
    </submittedName>
</protein>
<proteinExistence type="predicted"/>
<dbReference type="AlphaFoldDB" id="A0ABD3NKN2"/>
<dbReference type="Proteomes" id="UP001530315">
    <property type="component" value="Unassembled WGS sequence"/>
</dbReference>
<keyword evidence="2" id="KW-0732">Signal</keyword>
<feature type="compositionally biased region" description="Basic and acidic residues" evidence="1">
    <location>
        <begin position="283"/>
        <end position="299"/>
    </location>
</feature>
<feature type="chain" id="PRO_5044880396" evidence="2">
    <location>
        <begin position="25"/>
        <end position="538"/>
    </location>
</feature>
<feature type="region of interest" description="Disordered" evidence="1">
    <location>
        <begin position="193"/>
        <end position="219"/>
    </location>
</feature>
<reference evidence="3 4" key="1">
    <citation type="submission" date="2024-10" db="EMBL/GenBank/DDBJ databases">
        <title>Updated reference genomes for cyclostephanoid diatoms.</title>
        <authorList>
            <person name="Roberts W.R."/>
            <person name="Alverson A.J."/>
        </authorList>
    </citation>
    <scope>NUCLEOTIDE SEQUENCE [LARGE SCALE GENOMIC DNA]</scope>
    <source>
        <strain evidence="3 4">AJA276-08</strain>
    </source>
</reference>
<feature type="compositionally biased region" description="Low complexity" evidence="1">
    <location>
        <begin position="234"/>
        <end position="243"/>
    </location>
</feature>
<feature type="region of interest" description="Disordered" evidence="1">
    <location>
        <begin position="42"/>
        <end position="78"/>
    </location>
</feature>
<feature type="compositionally biased region" description="Low complexity" evidence="1">
    <location>
        <begin position="444"/>
        <end position="462"/>
    </location>
</feature>
<feature type="compositionally biased region" description="Basic and acidic residues" evidence="1">
    <location>
        <begin position="463"/>
        <end position="476"/>
    </location>
</feature>
<dbReference type="PROSITE" id="PS51257">
    <property type="entry name" value="PROKAR_LIPOPROTEIN"/>
    <property type="match status" value="1"/>
</dbReference>
<keyword evidence="4" id="KW-1185">Reference proteome</keyword>
<gene>
    <name evidence="3" type="ORF">ACHAW5_005340</name>
</gene>
<accession>A0ABD3NKN2</accession>
<feature type="compositionally biased region" description="Polar residues" evidence="1">
    <location>
        <begin position="369"/>
        <end position="386"/>
    </location>
</feature>
<evidence type="ECO:0000313" key="4">
    <source>
        <dbReference type="Proteomes" id="UP001530315"/>
    </source>
</evidence>
<dbReference type="EMBL" id="JALLAZ020001502">
    <property type="protein sequence ID" value="KAL3773895.1"/>
    <property type="molecule type" value="Genomic_DNA"/>
</dbReference>
<feature type="region of interest" description="Disordered" evidence="1">
    <location>
        <begin position="234"/>
        <end position="255"/>
    </location>
</feature>